<dbReference type="InterPro" id="IPR001258">
    <property type="entry name" value="NHL_repeat"/>
</dbReference>
<reference evidence="5" key="1">
    <citation type="submission" date="2018-05" db="EMBL/GenBank/DDBJ databases">
        <authorList>
            <person name="Lanie J.A."/>
            <person name="Ng W.-L."/>
            <person name="Kazmierczak K.M."/>
            <person name="Andrzejewski T.M."/>
            <person name="Davidsen T.M."/>
            <person name="Wayne K.J."/>
            <person name="Tettelin H."/>
            <person name="Glass J.I."/>
            <person name="Rusch D."/>
            <person name="Podicherti R."/>
            <person name="Tsui H.-C.T."/>
            <person name="Winkler M.E."/>
        </authorList>
    </citation>
    <scope>NUCLEOTIDE SEQUENCE</scope>
</reference>
<feature type="non-terminal residue" evidence="5">
    <location>
        <position position="1"/>
    </location>
</feature>
<keyword evidence="4" id="KW-0472">Membrane</keyword>
<evidence type="ECO:0000313" key="5">
    <source>
        <dbReference type="EMBL" id="SVC57168.1"/>
    </source>
</evidence>
<organism evidence="5">
    <name type="scientific">marine metagenome</name>
    <dbReference type="NCBI Taxonomy" id="408172"/>
    <lineage>
        <taxon>unclassified sequences</taxon>
        <taxon>metagenomes</taxon>
        <taxon>ecological metagenomes</taxon>
    </lineage>
</organism>
<name>A0A382N9E7_9ZZZZ</name>
<dbReference type="CDD" id="cd14958">
    <property type="entry name" value="NHL_PAL_like"/>
    <property type="match status" value="1"/>
</dbReference>
<dbReference type="Pfam" id="PF01436">
    <property type="entry name" value="NHL"/>
    <property type="match status" value="3"/>
</dbReference>
<sequence length="360" mass="38903">RPGCFDERRGVVMSRVSLEVTVMALVLGLAGAAVVPAQVLPNPYRQVEGWATLPGGRTMGAVGGVTMAPDGQHLWAVIRCDATAPGRFGNECLDSDLDPVVKFNLDGTVADSFGGGLFIWPHGIDVDSDGNVWVTDAVAEARTPEGTRGHQVIKFSPTGEVLMTLGTPGRAGTGRGSFNAPADVVVSDSGDIFVADGHGDNTNNRVVKFSRDGTYVKEWGKTGYAPGEFRTLHAIAMDADGRIYVGDRSNNRVQIFDQEGEFLAQWNQFGRPSGIFFDEQGRIFVADSESDDLQNPGWEMGIRIGEVATGWVTEFILYPWGDPRDPAGNGAEFVAVDRDGNIYGGEPRPRRIQKYVRVRP</sequence>
<dbReference type="EMBL" id="UINC01098556">
    <property type="protein sequence ID" value="SVC57168.1"/>
    <property type="molecule type" value="Genomic_DNA"/>
</dbReference>
<dbReference type="AlphaFoldDB" id="A0A382N9E7"/>
<keyword evidence="4" id="KW-1133">Transmembrane helix</keyword>
<protein>
    <recommendedName>
        <fullName evidence="6">6-bladed beta-propeller</fullName>
    </recommendedName>
</protein>
<keyword evidence="3" id="KW-0325">Glycoprotein</keyword>
<evidence type="ECO:0000256" key="2">
    <source>
        <dbReference type="ARBA" id="ARBA00022737"/>
    </source>
</evidence>
<feature type="transmembrane region" description="Helical" evidence="4">
    <location>
        <begin position="12"/>
        <end position="35"/>
    </location>
</feature>
<dbReference type="SUPFAM" id="SSF63825">
    <property type="entry name" value="YWTD domain"/>
    <property type="match status" value="1"/>
</dbReference>
<dbReference type="PROSITE" id="PS51125">
    <property type="entry name" value="NHL"/>
    <property type="match status" value="3"/>
</dbReference>
<dbReference type="PANTHER" id="PTHR10680:SF38">
    <property type="entry name" value="BLL1368 PROTEIN"/>
    <property type="match status" value="1"/>
</dbReference>
<accession>A0A382N9E7</accession>
<dbReference type="PANTHER" id="PTHR10680">
    <property type="entry name" value="PEPTIDYL-GLYCINE ALPHA-AMIDATING MONOOXYGENASE"/>
    <property type="match status" value="1"/>
</dbReference>
<evidence type="ECO:0008006" key="6">
    <source>
        <dbReference type="Google" id="ProtNLM"/>
    </source>
</evidence>
<keyword evidence="2" id="KW-0677">Repeat</keyword>
<evidence type="ECO:0000256" key="4">
    <source>
        <dbReference type="SAM" id="Phobius"/>
    </source>
</evidence>
<gene>
    <name evidence="5" type="ORF">METZ01_LOCUS310022</name>
</gene>
<dbReference type="InterPro" id="IPR011042">
    <property type="entry name" value="6-blade_b-propeller_TolB-like"/>
</dbReference>
<proteinExistence type="predicted"/>
<keyword evidence="4" id="KW-0812">Transmembrane</keyword>
<evidence type="ECO:0000256" key="3">
    <source>
        <dbReference type="ARBA" id="ARBA00023180"/>
    </source>
</evidence>
<evidence type="ECO:0000256" key="1">
    <source>
        <dbReference type="ARBA" id="ARBA00022729"/>
    </source>
</evidence>
<dbReference type="Gene3D" id="2.120.10.30">
    <property type="entry name" value="TolB, C-terminal domain"/>
    <property type="match status" value="1"/>
</dbReference>
<keyword evidence="1" id="KW-0732">Signal</keyword>